<feature type="binding site" evidence="16">
    <location>
        <position position="254"/>
    </location>
    <ligand>
        <name>NAD(+)</name>
        <dbReference type="ChEBI" id="CHEBI:57540"/>
    </ligand>
</feature>
<keyword evidence="7 13" id="KW-0594">Phospholipid biosynthesis</keyword>
<dbReference type="InterPro" id="IPR036291">
    <property type="entry name" value="NAD(P)-bd_dom_sf"/>
</dbReference>
<dbReference type="RefSeq" id="WP_052570368.1">
    <property type="nucleotide sequence ID" value="NZ_CP009498.1"/>
</dbReference>
<dbReference type="GO" id="GO:0141152">
    <property type="term" value="F:glycerol-3-phosphate dehydrogenase (NAD+) activity"/>
    <property type="evidence" value="ECO:0007669"/>
    <property type="project" value="RHEA"/>
</dbReference>
<feature type="binding site" evidence="13">
    <location>
        <position position="139"/>
    </location>
    <ligand>
        <name>NADPH</name>
        <dbReference type="ChEBI" id="CHEBI:57783"/>
    </ligand>
</feature>
<feature type="binding site" evidence="13">
    <location>
        <position position="255"/>
    </location>
    <ligand>
        <name>sn-glycerol 3-phosphate</name>
        <dbReference type="ChEBI" id="CHEBI:57597"/>
    </ligand>
</feature>
<feature type="active site" description="Proton acceptor" evidence="13 14">
    <location>
        <position position="190"/>
    </location>
</feature>
<keyword evidence="5 13" id="KW-0520">NAD</keyword>
<gene>
    <name evidence="13 20" type="primary">gpsA</name>
    <name evidence="20" type="ORF">Epro_0539</name>
</gene>
<dbReference type="NCBIfam" id="NF000942">
    <property type="entry name" value="PRK00094.1-4"/>
    <property type="match status" value="1"/>
</dbReference>
<comment type="catalytic activity">
    <reaction evidence="9">
        <text>sn-glycerol 3-phosphate + NADP(+) = dihydroxyacetone phosphate + NADPH + H(+)</text>
        <dbReference type="Rhea" id="RHEA:11096"/>
        <dbReference type="ChEBI" id="CHEBI:15378"/>
        <dbReference type="ChEBI" id="CHEBI:57597"/>
        <dbReference type="ChEBI" id="CHEBI:57642"/>
        <dbReference type="ChEBI" id="CHEBI:57783"/>
        <dbReference type="ChEBI" id="CHEBI:58349"/>
        <dbReference type="EC" id="1.1.1.94"/>
    </reaction>
    <physiologicalReaction direction="right-to-left" evidence="9">
        <dbReference type="Rhea" id="RHEA:11098"/>
    </physiologicalReaction>
</comment>
<dbReference type="PROSITE" id="PS00957">
    <property type="entry name" value="NAD_G3PDH"/>
    <property type="match status" value="1"/>
</dbReference>
<protein>
    <recommendedName>
        <fullName evidence="11 13">Glycerol-3-phosphate dehydrogenase [NAD(P)+]</fullName>
        <ecNumber evidence="10 13">1.1.1.94</ecNumber>
    </recommendedName>
    <alternativeName>
        <fullName evidence="13">NAD(P)(+)-dependent glycerol-3-phosphate dehydrogenase</fullName>
    </alternativeName>
    <alternativeName>
        <fullName evidence="12 13">NAD(P)H-dependent dihydroxyacetone-phosphate reductase</fullName>
    </alternativeName>
</protein>
<feature type="binding site" evidence="16">
    <location>
        <begin position="7"/>
        <end position="12"/>
    </location>
    <ligand>
        <name>NAD(+)</name>
        <dbReference type="ChEBI" id="CHEBI:57540"/>
    </ligand>
</feature>
<evidence type="ECO:0000256" key="13">
    <source>
        <dbReference type="HAMAP-Rule" id="MF_00394"/>
    </source>
</evidence>
<feature type="binding site" evidence="13">
    <location>
        <position position="243"/>
    </location>
    <ligand>
        <name>sn-glycerol 3-phosphate</name>
        <dbReference type="ChEBI" id="CHEBI:57597"/>
    </ligand>
</feature>
<dbReference type="GO" id="GO:0046167">
    <property type="term" value="P:glycerol-3-phosphate biosynthetic process"/>
    <property type="evidence" value="ECO:0007669"/>
    <property type="project" value="UniProtKB-UniRule"/>
</dbReference>
<keyword evidence="4 13" id="KW-0560">Oxidoreductase</keyword>
<feature type="domain" description="Glycerol-3-phosphate dehydrogenase NAD-dependent N-terminal" evidence="18">
    <location>
        <begin position="2"/>
        <end position="159"/>
    </location>
</feature>
<dbReference type="Proteomes" id="UP000035337">
    <property type="component" value="Chromosome"/>
</dbReference>
<evidence type="ECO:0000313" key="21">
    <source>
        <dbReference type="Proteomes" id="UP000035337"/>
    </source>
</evidence>
<dbReference type="InterPro" id="IPR006109">
    <property type="entry name" value="G3P_DH_NAD-dep_C"/>
</dbReference>
<evidence type="ECO:0000256" key="16">
    <source>
        <dbReference type="PIRSR" id="PIRSR000114-3"/>
    </source>
</evidence>
<dbReference type="GO" id="GO:0051287">
    <property type="term" value="F:NAD binding"/>
    <property type="evidence" value="ECO:0007669"/>
    <property type="project" value="InterPro"/>
</dbReference>
<feature type="binding site" evidence="13">
    <location>
        <position position="105"/>
    </location>
    <ligand>
        <name>NADPH</name>
        <dbReference type="ChEBI" id="CHEBI:57783"/>
    </ligand>
</feature>
<sequence>MKITVLGAGSWGATLAALLFENGNDVVLWEFDKKRAENLQSRKIKPFAAGNDLPKDLLVTNSLDSFKDSKTVLFAVPSQYMRSTCKYLKDNGVSLDGKLIISATKGIENETLLRMSEVINEVFPGTYKNIAALSGPSHAEEVCMKMPTAVTSASESAEAAEKTRKLFMNKYFRVYNQTDIIGVETGAALKNVFAIASGIVDGLNFGDNTKAAIVSRGLKELARIGVALGGKEETFYGLSGAGDLMVTCFSRHSRNRAVGEAVGKGKSADEAEKSLGMVAEGIKNAISAYEVGKKLKVEVPIINEVYKVLFKGKKALDAVTELMTRAPKHEQE</sequence>
<reference evidence="20 21" key="1">
    <citation type="submission" date="2014-09" db="EMBL/GenBank/DDBJ databases">
        <title>Complete genome sequence of Endomicrobium proavitum.</title>
        <authorList>
            <person name="Zheng H."/>
        </authorList>
    </citation>
    <scope>NUCLEOTIDE SEQUENCE [LARGE SCALE GENOMIC DNA]</scope>
    <source>
        <strain evidence="20 21">Rsa215</strain>
    </source>
</reference>
<keyword evidence="21" id="KW-1185">Reference proteome</keyword>
<dbReference type="PRINTS" id="PR00077">
    <property type="entry name" value="GPDHDRGNASE"/>
</dbReference>
<dbReference type="GO" id="GO:0008654">
    <property type="term" value="P:phospholipid biosynthetic process"/>
    <property type="evidence" value="ECO:0007669"/>
    <property type="project" value="UniProtKB-KW"/>
</dbReference>
<evidence type="ECO:0000256" key="15">
    <source>
        <dbReference type="PIRSR" id="PIRSR000114-2"/>
    </source>
</evidence>
<evidence type="ECO:0000259" key="18">
    <source>
        <dbReference type="Pfam" id="PF01210"/>
    </source>
</evidence>
<name>A0A0G3WHV0_9BACT</name>
<feature type="binding site" evidence="13">
    <location>
        <position position="278"/>
    </location>
    <ligand>
        <name>NADPH</name>
        <dbReference type="ChEBI" id="CHEBI:57783"/>
    </ligand>
</feature>
<feature type="binding site" evidence="13">
    <location>
        <position position="254"/>
    </location>
    <ligand>
        <name>sn-glycerol 3-phosphate</name>
        <dbReference type="ChEBI" id="CHEBI:57597"/>
    </ligand>
</feature>
<dbReference type="GO" id="GO:0141153">
    <property type="term" value="F:glycerol-3-phosphate dehydrogenase (NADP+) activity"/>
    <property type="evidence" value="ECO:0007669"/>
    <property type="project" value="RHEA"/>
</dbReference>
<evidence type="ECO:0000256" key="4">
    <source>
        <dbReference type="ARBA" id="ARBA00023002"/>
    </source>
</evidence>
<feature type="binding site" evidence="15">
    <location>
        <begin position="254"/>
        <end position="255"/>
    </location>
    <ligand>
        <name>substrate</name>
    </ligand>
</feature>
<feature type="domain" description="Glycerol-3-phosphate dehydrogenase NAD-dependent C-terminal" evidence="19">
    <location>
        <begin position="179"/>
        <end position="319"/>
    </location>
</feature>
<evidence type="ECO:0000256" key="6">
    <source>
        <dbReference type="ARBA" id="ARBA00023098"/>
    </source>
</evidence>
<dbReference type="InterPro" id="IPR013328">
    <property type="entry name" value="6PGD_dom2"/>
</dbReference>
<feature type="binding site" evidence="13">
    <location>
        <position position="137"/>
    </location>
    <ligand>
        <name>sn-glycerol 3-phosphate</name>
        <dbReference type="ChEBI" id="CHEBI:57597"/>
    </ligand>
</feature>
<dbReference type="InterPro" id="IPR011128">
    <property type="entry name" value="G3P_DH_NAD-dep_N"/>
</dbReference>
<dbReference type="PANTHER" id="PTHR11728:SF1">
    <property type="entry name" value="GLYCEROL-3-PHOSPHATE DEHYDROGENASE [NAD(+)] 2, CHLOROPLASTIC"/>
    <property type="match status" value="1"/>
</dbReference>
<keyword evidence="13" id="KW-0963">Cytoplasm</keyword>
<dbReference type="OrthoDB" id="9812273at2"/>
<dbReference type="FunFam" id="1.10.1040.10:FF:000001">
    <property type="entry name" value="Glycerol-3-phosphate dehydrogenase [NAD(P)+]"/>
    <property type="match status" value="1"/>
</dbReference>
<keyword evidence="6 13" id="KW-0443">Lipid metabolism</keyword>
<comment type="subcellular location">
    <subcellularLocation>
        <location evidence="13">Cytoplasm</location>
    </subcellularLocation>
</comment>
<evidence type="ECO:0000256" key="12">
    <source>
        <dbReference type="ARBA" id="ARBA00080511"/>
    </source>
</evidence>
<dbReference type="EMBL" id="CP009498">
    <property type="protein sequence ID" value="AKL97918.1"/>
    <property type="molecule type" value="Genomic_DNA"/>
</dbReference>
<evidence type="ECO:0000256" key="1">
    <source>
        <dbReference type="ARBA" id="ARBA00011009"/>
    </source>
</evidence>
<dbReference type="InterPro" id="IPR008927">
    <property type="entry name" value="6-PGluconate_DH-like_C_sf"/>
</dbReference>
<evidence type="ECO:0000256" key="2">
    <source>
        <dbReference type="ARBA" id="ARBA00022516"/>
    </source>
</evidence>
<dbReference type="SUPFAM" id="SSF51735">
    <property type="entry name" value="NAD(P)-binding Rossmann-fold domains"/>
    <property type="match status" value="1"/>
</dbReference>
<dbReference type="EC" id="1.1.1.94" evidence="10 13"/>
<comment type="function">
    <text evidence="13">Catalyzes the reduction of the glycolytic intermediate dihydroxyacetone phosphate (DHAP) to sn-glycerol 3-phosphate (G3P), the key precursor for phospholipid synthesis.</text>
</comment>
<evidence type="ECO:0000256" key="17">
    <source>
        <dbReference type="RuleBase" id="RU000437"/>
    </source>
</evidence>
<dbReference type="KEGG" id="epo:Epro_0539"/>
<feature type="binding site" evidence="16">
    <location>
        <position position="31"/>
    </location>
    <ligand>
        <name>NAD(+)</name>
        <dbReference type="ChEBI" id="CHEBI:57540"/>
    </ligand>
</feature>
<dbReference type="InterPro" id="IPR006168">
    <property type="entry name" value="G3P_DH_NAD-dep"/>
</dbReference>
<dbReference type="Pfam" id="PF07479">
    <property type="entry name" value="NAD_Gly3P_dh_C"/>
    <property type="match status" value="1"/>
</dbReference>
<evidence type="ECO:0000256" key="11">
    <source>
        <dbReference type="ARBA" id="ARBA00069372"/>
    </source>
</evidence>
<evidence type="ECO:0000256" key="14">
    <source>
        <dbReference type="PIRSR" id="PIRSR000114-1"/>
    </source>
</evidence>
<dbReference type="Gene3D" id="1.10.1040.10">
    <property type="entry name" value="N-(1-d-carboxylethyl)-l-norvaline Dehydrogenase, domain 2"/>
    <property type="match status" value="1"/>
</dbReference>
<feature type="binding site" evidence="13">
    <location>
        <position position="11"/>
    </location>
    <ligand>
        <name>NADPH</name>
        <dbReference type="ChEBI" id="CHEBI:57783"/>
    </ligand>
</feature>
<feature type="binding site" evidence="13">
    <location>
        <position position="253"/>
    </location>
    <ligand>
        <name>sn-glycerol 3-phosphate</name>
        <dbReference type="ChEBI" id="CHEBI:57597"/>
    </ligand>
</feature>
<dbReference type="STRING" id="1408281.Epro_0539"/>
<comment type="catalytic activity">
    <reaction evidence="13">
        <text>sn-glycerol 3-phosphate + NAD(+) = dihydroxyacetone phosphate + NADH + H(+)</text>
        <dbReference type="Rhea" id="RHEA:11092"/>
        <dbReference type="ChEBI" id="CHEBI:15378"/>
        <dbReference type="ChEBI" id="CHEBI:57540"/>
        <dbReference type="ChEBI" id="CHEBI:57597"/>
        <dbReference type="ChEBI" id="CHEBI:57642"/>
        <dbReference type="ChEBI" id="CHEBI:57945"/>
        <dbReference type="EC" id="1.1.1.94"/>
    </reaction>
</comment>
<keyword evidence="13" id="KW-0547">Nucleotide-binding</keyword>
<evidence type="ECO:0000256" key="10">
    <source>
        <dbReference type="ARBA" id="ARBA00066687"/>
    </source>
</evidence>
<organism evidence="20 21">
    <name type="scientific">Endomicrobium proavitum</name>
    <dbReference type="NCBI Taxonomy" id="1408281"/>
    <lineage>
        <taxon>Bacteria</taxon>
        <taxon>Pseudomonadati</taxon>
        <taxon>Elusimicrobiota</taxon>
        <taxon>Endomicrobiia</taxon>
        <taxon>Endomicrobiales</taxon>
        <taxon>Endomicrobiaceae</taxon>
        <taxon>Endomicrobium</taxon>
    </lineage>
</organism>
<feature type="binding site" evidence="13">
    <location>
        <position position="280"/>
    </location>
    <ligand>
        <name>NADPH</name>
        <dbReference type="ChEBI" id="CHEBI:57783"/>
    </ligand>
</feature>
<feature type="binding site" evidence="13">
    <location>
        <position position="254"/>
    </location>
    <ligand>
        <name>NADPH</name>
        <dbReference type="ChEBI" id="CHEBI:57783"/>
    </ligand>
</feature>
<dbReference type="PATRIC" id="fig|1408281.3.peg.554"/>
<proteinExistence type="inferred from homology"/>
<dbReference type="GO" id="GO:0046168">
    <property type="term" value="P:glycerol-3-phosphate catabolic process"/>
    <property type="evidence" value="ECO:0007669"/>
    <property type="project" value="InterPro"/>
</dbReference>
<dbReference type="NCBIfam" id="NF000940">
    <property type="entry name" value="PRK00094.1-2"/>
    <property type="match status" value="1"/>
</dbReference>
<evidence type="ECO:0000256" key="5">
    <source>
        <dbReference type="ARBA" id="ARBA00023027"/>
    </source>
</evidence>
<dbReference type="UniPathway" id="UPA00940"/>
<dbReference type="AlphaFoldDB" id="A0A0G3WHV0"/>
<keyword evidence="3 13" id="KW-0521">NADP</keyword>
<dbReference type="HAMAP" id="MF_00394">
    <property type="entry name" value="NAD_Glyc3P_dehydrog"/>
    <property type="match status" value="1"/>
</dbReference>
<feature type="binding site" evidence="13">
    <location>
        <position position="105"/>
    </location>
    <ligand>
        <name>sn-glycerol 3-phosphate</name>
        <dbReference type="ChEBI" id="CHEBI:57597"/>
    </ligand>
</feature>
<evidence type="ECO:0000313" key="20">
    <source>
        <dbReference type="EMBL" id="AKL97918.1"/>
    </source>
</evidence>
<feature type="binding site" evidence="15">
    <location>
        <position position="105"/>
    </location>
    <ligand>
        <name>substrate</name>
    </ligand>
</feature>
<comment type="caution">
    <text evidence="13">Lacks conserved residue(s) required for the propagation of feature annotation.</text>
</comment>
<dbReference type="Pfam" id="PF01210">
    <property type="entry name" value="NAD_Gly3P_dh_N"/>
    <property type="match status" value="1"/>
</dbReference>
<dbReference type="FunFam" id="3.40.50.720:FF:000019">
    <property type="entry name" value="Glycerol-3-phosphate dehydrogenase [NAD(P)+]"/>
    <property type="match status" value="1"/>
</dbReference>
<evidence type="ECO:0000256" key="9">
    <source>
        <dbReference type="ARBA" id="ARBA00052716"/>
    </source>
</evidence>
<dbReference type="GO" id="GO:0005829">
    <property type="term" value="C:cytosol"/>
    <property type="evidence" value="ECO:0007669"/>
    <property type="project" value="TreeGrafter"/>
</dbReference>
<dbReference type="Gene3D" id="3.40.50.720">
    <property type="entry name" value="NAD(P)-binding Rossmann-like Domain"/>
    <property type="match status" value="1"/>
</dbReference>
<evidence type="ECO:0000256" key="8">
    <source>
        <dbReference type="ARBA" id="ARBA00023264"/>
    </source>
</evidence>
<keyword evidence="2 13" id="KW-0444">Lipid biosynthesis</keyword>
<feature type="binding site" evidence="16">
    <location>
        <position position="139"/>
    </location>
    <ligand>
        <name>NAD(+)</name>
        <dbReference type="ChEBI" id="CHEBI:57540"/>
    </ligand>
</feature>
<comment type="similarity">
    <text evidence="1 13 17">Belongs to the NAD-dependent glycerol-3-phosphate dehydrogenase family.</text>
</comment>
<accession>A0A0G3WHV0</accession>
<dbReference type="PIRSF" id="PIRSF000114">
    <property type="entry name" value="Glycerol-3-P_dh"/>
    <property type="match status" value="1"/>
</dbReference>
<dbReference type="PANTHER" id="PTHR11728">
    <property type="entry name" value="GLYCEROL-3-PHOSPHATE DEHYDROGENASE"/>
    <property type="match status" value="1"/>
</dbReference>
<evidence type="ECO:0000256" key="3">
    <source>
        <dbReference type="ARBA" id="ARBA00022857"/>
    </source>
</evidence>
<feature type="binding site" evidence="13">
    <location>
        <position position="135"/>
    </location>
    <ligand>
        <name>sn-glycerol 3-phosphate</name>
        <dbReference type="ChEBI" id="CHEBI:57597"/>
    </ligand>
</feature>
<evidence type="ECO:0000259" key="19">
    <source>
        <dbReference type="Pfam" id="PF07479"/>
    </source>
</evidence>
<keyword evidence="8 13" id="KW-1208">Phospholipid metabolism</keyword>
<dbReference type="GO" id="GO:0005975">
    <property type="term" value="P:carbohydrate metabolic process"/>
    <property type="evidence" value="ECO:0007669"/>
    <property type="project" value="InterPro"/>
</dbReference>
<feature type="binding site" evidence="13">
    <location>
        <position position="190"/>
    </location>
    <ligand>
        <name>sn-glycerol 3-phosphate</name>
        <dbReference type="ChEBI" id="CHEBI:57597"/>
    </ligand>
</feature>
<feature type="binding site" evidence="13">
    <location>
        <position position="10"/>
    </location>
    <ligand>
        <name>NADPH</name>
        <dbReference type="ChEBI" id="CHEBI:57783"/>
    </ligand>
</feature>
<comment type="pathway">
    <text evidence="13">Membrane lipid metabolism; glycerophospholipid metabolism.</text>
</comment>
<dbReference type="SUPFAM" id="SSF48179">
    <property type="entry name" value="6-phosphogluconate dehydrogenase C-terminal domain-like"/>
    <property type="match status" value="1"/>
</dbReference>
<dbReference type="GO" id="GO:0006650">
    <property type="term" value="P:glycerophospholipid metabolic process"/>
    <property type="evidence" value="ECO:0007669"/>
    <property type="project" value="UniProtKB-UniRule"/>
</dbReference>
<evidence type="ECO:0000256" key="7">
    <source>
        <dbReference type="ARBA" id="ARBA00023209"/>
    </source>
</evidence>